<gene>
    <name evidence="1" type="ORF">ANN_03201</name>
</gene>
<comment type="caution">
    <text evidence="1">The sequence shown here is derived from an EMBL/GenBank/DDBJ whole genome shotgun (WGS) entry which is preliminary data.</text>
</comment>
<accession>A0ABQ8U2B1</accession>
<protein>
    <submittedName>
        <fullName evidence="1">Uncharacterized protein</fullName>
    </submittedName>
</protein>
<name>A0ABQ8U2B1_PERAM</name>
<dbReference type="Proteomes" id="UP001148838">
    <property type="component" value="Unassembled WGS sequence"/>
</dbReference>
<dbReference type="EMBL" id="JAJSOF020000001">
    <property type="protein sequence ID" value="KAJ4451730.1"/>
    <property type="molecule type" value="Genomic_DNA"/>
</dbReference>
<keyword evidence="2" id="KW-1185">Reference proteome</keyword>
<reference evidence="1 2" key="1">
    <citation type="journal article" date="2022" name="Allergy">
        <title>Genome assembly and annotation of Periplaneta americana reveal a comprehensive cockroach allergen profile.</title>
        <authorList>
            <person name="Wang L."/>
            <person name="Xiong Q."/>
            <person name="Saelim N."/>
            <person name="Wang L."/>
            <person name="Nong W."/>
            <person name="Wan A.T."/>
            <person name="Shi M."/>
            <person name="Liu X."/>
            <person name="Cao Q."/>
            <person name="Hui J.H.L."/>
            <person name="Sookrung N."/>
            <person name="Leung T.F."/>
            <person name="Tungtrongchitr A."/>
            <person name="Tsui S.K.W."/>
        </authorList>
    </citation>
    <scope>NUCLEOTIDE SEQUENCE [LARGE SCALE GENOMIC DNA]</scope>
    <source>
        <strain evidence="1">PWHHKU_190912</strain>
    </source>
</reference>
<proteinExistence type="predicted"/>
<evidence type="ECO:0000313" key="2">
    <source>
        <dbReference type="Proteomes" id="UP001148838"/>
    </source>
</evidence>
<organism evidence="1 2">
    <name type="scientific">Periplaneta americana</name>
    <name type="common">American cockroach</name>
    <name type="synonym">Blatta americana</name>
    <dbReference type="NCBI Taxonomy" id="6978"/>
    <lineage>
        <taxon>Eukaryota</taxon>
        <taxon>Metazoa</taxon>
        <taxon>Ecdysozoa</taxon>
        <taxon>Arthropoda</taxon>
        <taxon>Hexapoda</taxon>
        <taxon>Insecta</taxon>
        <taxon>Pterygota</taxon>
        <taxon>Neoptera</taxon>
        <taxon>Polyneoptera</taxon>
        <taxon>Dictyoptera</taxon>
        <taxon>Blattodea</taxon>
        <taxon>Blattoidea</taxon>
        <taxon>Blattidae</taxon>
        <taxon>Blattinae</taxon>
        <taxon>Periplaneta</taxon>
    </lineage>
</organism>
<sequence length="195" mass="21944">MHNPENLSYNWAVAATQDNVNDFYDILEKVPDNSGLKDKPNHIWNLEETGFYMVPKPNKRISSKGSRSTTSVVYQTSAASLANYALTSTKSSASRFLSNAVHCTTTKRKRWRPGLPIPTPPDDITLTEVIQSVPDVQTELQNDPDFVEDDAINEPHFLTQEDLNDLVRYLGLSKSKGELLASRLKGWKLLQIKPK</sequence>
<evidence type="ECO:0000313" key="1">
    <source>
        <dbReference type="EMBL" id="KAJ4451730.1"/>
    </source>
</evidence>